<dbReference type="OrthoDB" id="4138492at2759"/>
<dbReference type="Proteomes" id="UP000039046">
    <property type="component" value="Unassembled WGS sequence"/>
</dbReference>
<dbReference type="AlphaFoldDB" id="A0A0A1TJ10"/>
<organism evidence="1 2">
    <name type="scientific">[Torrubiella] hemipterigena</name>
    <dbReference type="NCBI Taxonomy" id="1531966"/>
    <lineage>
        <taxon>Eukaryota</taxon>
        <taxon>Fungi</taxon>
        <taxon>Dikarya</taxon>
        <taxon>Ascomycota</taxon>
        <taxon>Pezizomycotina</taxon>
        <taxon>Sordariomycetes</taxon>
        <taxon>Hypocreomycetidae</taxon>
        <taxon>Hypocreales</taxon>
        <taxon>Clavicipitaceae</taxon>
        <taxon>Clavicipitaceae incertae sedis</taxon>
        <taxon>'Torrubiella' clade</taxon>
    </lineage>
</organism>
<evidence type="ECO:0000313" key="2">
    <source>
        <dbReference type="Proteomes" id="UP000039046"/>
    </source>
</evidence>
<accession>A0A0A1TJ10</accession>
<evidence type="ECO:0000313" key="1">
    <source>
        <dbReference type="EMBL" id="CEJ89682.1"/>
    </source>
</evidence>
<dbReference type="SUPFAM" id="SSF48208">
    <property type="entry name" value="Six-hairpin glycosidases"/>
    <property type="match status" value="1"/>
</dbReference>
<dbReference type="Gene3D" id="1.50.10.10">
    <property type="match status" value="1"/>
</dbReference>
<dbReference type="InterPro" id="IPR008928">
    <property type="entry name" value="6-hairpin_glycosidase_sf"/>
</dbReference>
<dbReference type="HOGENOM" id="CLU_2135279_0_0_1"/>
<reference evidence="1 2" key="1">
    <citation type="journal article" date="2015" name="Genome Announc.">
        <title>Draft Genome Sequence and Gene Annotation of the Entomopathogenic Fungus Verticillium hemipterigenum.</title>
        <authorList>
            <person name="Horn F."/>
            <person name="Habel A."/>
            <person name="Scharf D.H."/>
            <person name="Dworschak J."/>
            <person name="Brakhage A.A."/>
            <person name="Guthke R."/>
            <person name="Hertweck C."/>
            <person name="Linde J."/>
        </authorList>
    </citation>
    <scope>NUCLEOTIDE SEQUENCE [LARGE SCALE GENOMIC DNA]</scope>
</reference>
<sequence>MLSGFDDGLLHNYLNDDGWFGEISGTALLTAVAYRMAVNDHVKFPQKYIDWADTNRKAIARHVNDKGVVSPAVNPLGWQDRKKFTTGSPEGQAFVVFLYTAYRDCVNKGVCKQ</sequence>
<dbReference type="GO" id="GO:0005975">
    <property type="term" value="P:carbohydrate metabolic process"/>
    <property type="evidence" value="ECO:0007669"/>
    <property type="project" value="InterPro"/>
</dbReference>
<dbReference type="InterPro" id="IPR012341">
    <property type="entry name" value="6hp_glycosidase-like_sf"/>
</dbReference>
<dbReference type="PANTHER" id="PTHR41814">
    <property type="entry name" value="EXPRESSED PROTEIN"/>
    <property type="match status" value="1"/>
</dbReference>
<dbReference type="EMBL" id="CDHN01000003">
    <property type="protein sequence ID" value="CEJ89682.1"/>
    <property type="molecule type" value="Genomic_DNA"/>
</dbReference>
<gene>
    <name evidence="1" type="ORF">VHEMI05507</name>
</gene>
<proteinExistence type="predicted"/>
<dbReference type="GO" id="GO:0003824">
    <property type="term" value="F:catalytic activity"/>
    <property type="evidence" value="ECO:0007669"/>
    <property type="project" value="UniProtKB-ARBA"/>
</dbReference>
<name>A0A0A1TJ10_9HYPO</name>
<protein>
    <submittedName>
        <fullName evidence="1">Uncharacterized protein</fullName>
    </submittedName>
</protein>
<dbReference type="PANTHER" id="PTHR41814:SF1">
    <property type="entry name" value="CELLULASE"/>
    <property type="match status" value="1"/>
</dbReference>
<keyword evidence="2" id="KW-1185">Reference proteome</keyword>